<comment type="similarity">
    <text evidence="1">Belongs to the FGGY kinase family.</text>
</comment>
<evidence type="ECO:0000313" key="7">
    <source>
        <dbReference type="EMBL" id="EPX84856.1"/>
    </source>
</evidence>
<evidence type="ECO:0000256" key="2">
    <source>
        <dbReference type="ARBA" id="ARBA00022679"/>
    </source>
</evidence>
<dbReference type="InterPro" id="IPR018485">
    <property type="entry name" value="FGGY_C"/>
</dbReference>
<dbReference type="InterPro" id="IPR043129">
    <property type="entry name" value="ATPase_NBD"/>
</dbReference>
<gene>
    <name evidence="7" type="ORF">ruthe_01853</name>
</gene>
<dbReference type="STRING" id="1123069.ruthe_01853"/>
<evidence type="ECO:0000259" key="6">
    <source>
        <dbReference type="Pfam" id="PF02782"/>
    </source>
</evidence>
<dbReference type="GO" id="GO:0005524">
    <property type="term" value="F:ATP binding"/>
    <property type="evidence" value="ECO:0007669"/>
    <property type="project" value="UniProtKB-KW"/>
</dbReference>
<keyword evidence="2" id="KW-0808">Transferase</keyword>
<evidence type="ECO:0000256" key="1">
    <source>
        <dbReference type="ARBA" id="ARBA00009156"/>
    </source>
</evidence>
<reference evidence="7 8" key="1">
    <citation type="journal article" date="2013" name="Stand. Genomic Sci.">
        <title>Genome sequence of the reddish-pigmented Rubellimicrobium thermophilum type strain (DSM 16684(T)), a member of the Roseobacter clade.</title>
        <authorList>
            <person name="Fiebig A."/>
            <person name="Riedel T."/>
            <person name="Gronow S."/>
            <person name="Petersen J."/>
            <person name="Klenk H.P."/>
            <person name="Goker M."/>
        </authorList>
    </citation>
    <scope>NUCLEOTIDE SEQUENCE [LARGE SCALE GENOMIC DNA]</scope>
    <source>
        <strain evidence="7 8">DSM 16684</strain>
    </source>
</reference>
<evidence type="ECO:0000313" key="8">
    <source>
        <dbReference type="Proteomes" id="UP000015346"/>
    </source>
</evidence>
<dbReference type="Gene3D" id="3.30.420.40">
    <property type="match status" value="2"/>
</dbReference>
<keyword evidence="3" id="KW-0547">Nucleotide-binding</keyword>
<organism evidence="7 8">
    <name type="scientific">Rubellimicrobium thermophilum DSM 16684</name>
    <dbReference type="NCBI Taxonomy" id="1123069"/>
    <lineage>
        <taxon>Bacteria</taxon>
        <taxon>Pseudomonadati</taxon>
        <taxon>Pseudomonadota</taxon>
        <taxon>Alphaproteobacteria</taxon>
        <taxon>Rhodobacterales</taxon>
        <taxon>Roseobacteraceae</taxon>
        <taxon>Rubellimicrobium</taxon>
    </lineage>
</organism>
<dbReference type="PANTHER" id="PTHR10196">
    <property type="entry name" value="SUGAR KINASE"/>
    <property type="match status" value="1"/>
</dbReference>
<keyword evidence="4 7" id="KW-0418">Kinase</keyword>
<sequence length="295" mass="31151">MNLARLDWDEDLCALYGVPPDCLPRIVPSTGDLGILRAGGRAIPLRASLVDQQAATWGHGCRRPGDTKITFGTGAFAFALAGERPPADPQGALPTLAWARAGEAPIYALDGGVYTAGAAVEWARGLGLFGDVLALNDLPEEPAIARGLAFVPALAGLACPHWNRRARGAWLGMDLATGPRDLVQAMLEGIAFRMAEVIEAMDRVVPIRDPISIDGGLSANPWFCGLLAAVLGRPLRISEEPELTALGTARLAAEAAGLAVVLRSEGRLVQPPRDLRPWRARFAAARAAVEVYGMA</sequence>
<dbReference type="GO" id="GO:0004370">
    <property type="term" value="F:glycerol kinase activity"/>
    <property type="evidence" value="ECO:0007669"/>
    <property type="project" value="TreeGrafter"/>
</dbReference>
<dbReference type="SUPFAM" id="SSF53067">
    <property type="entry name" value="Actin-like ATPase domain"/>
    <property type="match status" value="2"/>
</dbReference>
<dbReference type="EMBL" id="AOLV01000019">
    <property type="protein sequence ID" value="EPX84856.1"/>
    <property type="molecule type" value="Genomic_DNA"/>
</dbReference>
<dbReference type="Pfam" id="PF02782">
    <property type="entry name" value="FGGY_C"/>
    <property type="match status" value="1"/>
</dbReference>
<accession>S9QTZ1</accession>
<protein>
    <submittedName>
        <fullName evidence="7">Glycerol kinase</fullName>
    </submittedName>
</protein>
<dbReference type="PROSITE" id="PS00445">
    <property type="entry name" value="FGGY_KINASES_2"/>
    <property type="match status" value="1"/>
</dbReference>
<feature type="domain" description="Carbohydrate kinase FGGY C-terminal" evidence="6">
    <location>
        <begin position="68"/>
        <end position="255"/>
    </location>
</feature>
<evidence type="ECO:0000256" key="3">
    <source>
        <dbReference type="ARBA" id="ARBA00022741"/>
    </source>
</evidence>
<dbReference type="InterPro" id="IPR018483">
    <property type="entry name" value="Carb_kinase_FGGY_CS"/>
</dbReference>
<keyword evidence="5" id="KW-0067">ATP-binding</keyword>
<keyword evidence="8" id="KW-1185">Reference proteome</keyword>
<dbReference type="GO" id="GO:0005829">
    <property type="term" value="C:cytosol"/>
    <property type="evidence" value="ECO:0007669"/>
    <property type="project" value="TreeGrafter"/>
</dbReference>
<proteinExistence type="inferred from homology"/>
<evidence type="ECO:0000256" key="4">
    <source>
        <dbReference type="ARBA" id="ARBA00022777"/>
    </source>
</evidence>
<dbReference type="GO" id="GO:0019563">
    <property type="term" value="P:glycerol catabolic process"/>
    <property type="evidence" value="ECO:0007669"/>
    <property type="project" value="TreeGrafter"/>
</dbReference>
<dbReference type="PANTHER" id="PTHR10196:SF69">
    <property type="entry name" value="GLYCEROL KINASE"/>
    <property type="match status" value="1"/>
</dbReference>
<dbReference type="Proteomes" id="UP000015346">
    <property type="component" value="Unassembled WGS sequence"/>
</dbReference>
<comment type="caution">
    <text evidence="7">The sequence shown here is derived from an EMBL/GenBank/DDBJ whole genome shotgun (WGS) entry which is preliminary data.</text>
</comment>
<dbReference type="AlphaFoldDB" id="S9QTZ1"/>
<evidence type="ECO:0000256" key="5">
    <source>
        <dbReference type="ARBA" id="ARBA00022840"/>
    </source>
</evidence>
<dbReference type="HOGENOM" id="CLU_009281_8_0_5"/>
<name>S9QTZ1_9RHOB</name>